<sequence>MPSFSSLPTDITTEILRFYVHSYLVPSFDTTRIPANDSTALESRRLSQRKELLNMLTVCKTFAAVLPPLIFQRVNLFSTRAVVKFYTALCACCFITGHFARSLTYIEFSFSLGSPSLPVSIGIASCIGDIIQRAPNVRCVAFSFNPTCPLFVSRLLTFVRNHLASHVSAIILRLEIANLPLSLPDLYSRVIWGDRTWPVFFASIPHVTDVTFITMQYIVWPPFPCIETAMMKSWLANASPVLQCLHLHYGHHALRHLTLGTYLAQVQTGAVTPPDTLPRISCGFTCTEWRRCNTRFRRDQGVFPAATSAPEYARLFIFGKSLSFS</sequence>
<proteinExistence type="predicted"/>
<dbReference type="EMBL" id="JADNRY010000437">
    <property type="protein sequence ID" value="KAF9056723.1"/>
    <property type="molecule type" value="Genomic_DNA"/>
</dbReference>
<name>A0A9P5P716_9AGAR</name>
<keyword evidence="2" id="KW-1185">Reference proteome</keyword>
<reference evidence="1" key="1">
    <citation type="submission" date="2020-11" db="EMBL/GenBank/DDBJ databases">
        <authorList>
            <consortium name="DOE Joint Genome Institute"/>
            <person name="Ahrendt S."/>
            <person name="Riley R."/>
            <person name="Andreopoulos W."/>
            <person name="Labutti K."/>
            <person name="Pangilinan J."/>
            <person name="Ruiz-Duenas F.J."/>
            <person name="Barrasa J.M."/>
            <person name="Sanchez-Garcia M."/>
            <person name="Camarero S."/>
            <person name="Miyauchi S."/>
            <person name="Serrano A."/>
            <person name="Linde D."/>
            <person name="Babiker R."/>
            <person name="Drula E."/>
            <person name="Ayuso-Fernandez I."/>
            <person name="Pacheco R."/>
            <person name="Padilla G."/>
            <person name="Ferreira P."/>
            <person name="Barriuso J."/>
            <person name="Kellner H."/>
            <person name="Castanera R."/>
            <person name="Alfaro M."/>
            <person name="Ramirez L."/>
            <person name="Pisabarro A.G."/>
            <person name="Kuo A."/>
            <person name="Tritt A."/>
            <person name="Lipzen A."/>
            <person name="He G."/>
            <person name="Yan M."/>
            <person name="Ng V."/>
            <person name="Cullen D."/>
            <person name="Martin F."/>
            <person name="Rosso M.-N."/>
            <person name="Henrissat B."/>
            <person name="Hibbett D."/>
            <person name="Martinez A.T."/>
            <person name="Grigoriev I.V."/>
        </authorList>
    </citation>
    <scope>NUCLEOTIDE SEQUENCE</scope>
    <source>
        <strain evidence="1">AH 40177</strain>
    </source>
</reference>
<dbReference type="Proteomes" id="UP000772434">
    <property type="component" value="Unassembled WGS sequence"/>
</dbReference>
<evidence type="ECO:0000313" key="1">
    <source>
        <dbReference type="EMBL" id="KAF9056723.1"/>
    </source>
</evidence>
<comment type="caution">
    <text evidence="1">The sequence shown here is derived from an EMBL/GenBank/DDBJ whole genome shotgun (WGS) entry which is preliminary data.</text>
</comment>
<protein>
    <submittedName>
        <fullName evidence="1">Uncharacterized protein</fullName>
    </submittedName>
</protein>
<gene>
    <name evidence="1" type="ORF">BDP27DRAFT_1433620</name>
</gene>
<dbReference type="AlphaFoldDB" id="A0A9P5P716"/>
<accession>A0A9P5P716</accession>
<evidence type="ECO:0000313" key="2">
    <source>
        <dbReference type="Proteomes" id="UP000772434"/>
    </source>
</evidence>
<organism evidence="1 2">
    <name type="scientific">Rhodocollybia butyracea</name>
    <dbReference type="NCBI Taxonomy" id="206335"/>
    <lineage>
        <taxon>Eukaryota</taxon>
        <taxon>Fungi</taxon>
        <taxon>Dikarya</taxon>
        <taxon>Basidiomycota</taxon>
        <taxon>Agaricomycotina</taxon>
        <taxon>Agaricomycetes</taxon>
        <taxon>Agaricomycetidae</taxon>
        <taxon>Agaricales</taxon>
        <taxon>Marasmiineae</taxon>
        <taxon>Omphalotaceae</taxon>
        <taxon>Rhodocollybia</taxon>
    </lineage>
</organism>